<sequence>MALLDFKKNIIDPNNNLYSWAGQDCCSWKGVNCDNQTGNIDRLELGWQISDQQYFNLGGEISLSSLHLQHLKHLDLSGNFFLGESIPSFLSQFKELRCLNLSGSYFAGHIPASFGNLSNLHTLDLSYNYGVHVDDPTHQWLSHLTSLQHLVVSGVTFGSNSSSSLFLALNKLPSIKEIPLSECELESIPLFIPHLNFSSLFILDISYNYINFSVSSLLFNLKSLQYLDLSNNHFNNIEHHYQWLSHLTSLQHFENSKQTNKISIPESIGSLCSLKTLDLSGLNINMTLSELGGVFSGCLMNSLTHLHLASVNLKGDIIAGWIWDIKNLKSLDLSDNSLSGSVPLSLAKLAQLEYMNLANNQLRGAISEAHFTQLEKLETLDISHNSLVFNVSSNWVPPFLLKEMRISSCSVGPKFPAWLQTQHKLHVLDMSQTGISDTMPDWFWNLTSRHIVHLDLSNNQIQGIIPKSLHFINLEWIDLSSNQFYGPLPKIPGSRILSINLSNNSFSGFIPRNIIDDSLQSYLQILLSMNKLNGIIPSSFCQIRGLILLDISKNHLSGEIPDCWLKSSILTDLNVADNNLSGTIPNSLCYVPYLQSLQLSHNKLSGEFPVSLKNCSKLPGLDLSHNNFSGRIPNWVGENLSSLSVLILKSNAFTDHIPQEISQLKYLQILDLSNNNLSGPIPKSLGNLTTMQMTPKNTYWLPVFLAGPQSMLLNLNQREDEYRSNRLPYLKYIDLSNNNLSENIPEELASLYGLQSLNLSGNTLEGEIPANWVACSNWNH</sequence>
<reference evidence="2" key="1">
    <citation type="journal article" date="2022" name="Nat. Commun.">
        <title>Chromosome evolution and the genetic basis of agronomically important traits in greater yam.</title>
        <authorList>
            <person name="Bredeson J.V."/>
            <person name="Lyons J.B."/>
            <person name="Oniyinde I.O."/>
            <person name="Okereke N.R."/>
            <person name="Kolade O."/>
            <person name="Nnabue I."/>
            <person name="Nwadili C.O."/>
            <person name="Hribova E."/>
            <person name="Parker M."/>
            <person name="Nwogha J."/>
            <person name="Shu S."/>
            <person name="Carlson J."/>
            <person name="Kariba R."/>
            <person name="Muthemba S."/>
            <person name="Knop K."/>
            <person name="Barton G.J."/>
            <person name="Sherwood A.V."/>
            <person name="Lopez-Montes A."/>
            <person name="Asiedu R."/>
            <person name="Jamnadass R."/>
            <person name="Muchugi A."/>
            <person name="Goodstein D."/>
            <person name="Egesi C.N."/>
            <person name="Featherston J."/>
            <person name="Asfaw A."/>
            <person name="Simpson G.G."/>
            <person name="Dolezel J."/>
            <person name="Hendre P.S."/>
            <person name="Van Deynze A."/>
            <person name="Kumar P.L."/>
            <person name="Obidiegwu J.E."/>
            <person name="Bhattacharjee R."/>
            <person name="Rokhsar D.S."/>
        </authorList>
    </citation>
    <scope>NUCLEOTIDE SEQUENCE [LARGE SCALE GENOMIC DNA]</scope>
    <source>
        <strain evidence="2">cv. TDa95/00328</strain>
    </source>
</reference>
<proteinExistence type="predicted"/>
<evidence type="ECO:0000313" key="2">
    <source>
        <dbReference type="Proteomes" id="UP000827976"/>
    </source>
</evidence>
<keyword evidence="1" id="KW-0418">Kinase</keyword>
<accession>A0ACB7V7I4</accession>
<protein>
    <submittedName>
        <fullName evidence="1">Non-specific serine/threonine protein kinase protein</fullName>
        <ecNumber evidence="1">2.7.11.1</ecNumber>
    </submittedName>
</protein>
<name>A0ACB7V7I4_DIOAL</name>
<comment type="caution">
    <text evidence="1">The sequence shown here is derived from an EMBL/GenBank/DDBJ whole genome shotgun (WGS) entry which is preliminary data.</text>
</comment>
<organism evidence="1 2">
    <name type="scientific">Dioscorea alata</name>
    <name type="common">Purple yam</name>
    <dbReference type="NCBI Taxonomy" id="55571"/>
    <lineage>
        <taxon>Eukaryota</taxon>
        <taxon>Viridiplantae</taxon>
        <taxon>Streptophyta</taxon>
        <taxon>Embryophyta</taxon>
        <taxon>Tracheophyta</taxon>
        <taxon>Spermatophyta</taxon>
        <taxon>Magnoliopsida</taxon>
        <taxon>Liliopsida</taxon>
        <taxon>Dioscoreales</taxon>
        <taxon>Dioscoreaceae</taxon>
        <taxon>Dioscorea</taxon>
    </lineage>
</organism>
<dbReference type="EC" id="2.7.11.1" evidence="1"/>
<dbReference type="Proteomes" id="UP000827976">
    <property type="component" value="Chromosome 11"/>
</dbReference>
<gene>
    <name evidence="1" type="ORF">IHE45_11G079700</name>
</gene>
<evidence type="ECO:0000313" key="1">
    <source>
        <dbReference type="EMBL" id="KAH7669466.1"/>
    </source>
</evidence>
<keyword evidence="1" id="KW-0723">Serine/threonine-protein kinase</keyword>
<keyword evidence="1" id="KW-0808">Transferase</keyword>
<dbReference type="EMBL" id="CM037021">
    <property type="protein sequence ID" value="KAH7669466.1"/>
    <property type="molecule type" value="Genomic_DNA"/>
</dbReference>
<keyword evidence="2" id="KW-1185">Reference proteome</keyword>